<feature type="domain" description="Bacteriophage T5 Orf172 DNA-binding" evidence="2">
    <location>
        <begin position="175"/>
        <end position="250"/>
    </location>
</feature>
<organism evidence="3 4">
    <name type="scientific">Cupriavidus respiraculi</name>
    <dbReference type="NCBI Taxonomy" id="195930"/>
    <lineage>
        <taxon>Bacteria</taxon>
        <taxon>Pseudomonadati</taxon>
        <taxon>Pseudomonadota</taxon>
        <taxon>Betaproteobacteria</taxon>
        <taxon>Burkholderiales</taxon>
        <taxon>Burkholderiaceae</taxon>
        <taxon>Cupriavidus</taxon>
    </lineage>
</organism>
<dbReference type="SMART" id="SM00974">
    <property type="entry name" value="T5orf172"/>
    <property type="match status" value="1"/>
</dbReference>
<evidence type="ECO:0000313" key="4">
    <source>
        <dbReference type="Proteomes" id="UP000721236"/>
    </source>
</evidence>
<comment type="caution">
    <text evidence="3">The sequence shown here is derived from an EMBL/GenBank/DDBJ whole genome shotgun (WGS) entry which is preliminary data.</text>
</comment>
<evidence type="ECO:0000313" key="3">
    <source>
        <dbReference type="EMBL" id="CAG9183914.1"/>
    </source>
</evidence>
<dbReference type="EMBL" id="CAJZAH010000010">
    <property type="protein sequence ID" value="CAG9183914.1"/>
    <property type="molecule type" value="Genomic_DNA"/>
</dbReference>
<feature type="region of interest" description="Disordered" evidence="1">
    <location>
        <begin position="125"/>
        <end position="149"/>
    </location>
</feature>
<gene>
    <name evidence="3" type="ORF">LMG21510_04977</name>
</gene>
<dbReference type="Proteomes" id="UP000721236">
    <property type="component" value="Unassembled WGS sequence"/>
</dbReference>
<dbReference type="RefSeq" id="WP_222208789.1">
    <property type="nucleotide sequence ID" value="NZ_CAJZAH010000010.1"/>
</dbReference>
<evidence type="ECO:0000259" key="2">
    <source>
        <dbReference type="SMART" id="SM00974"/>
    </source>
</evidence>
<proteinExistence type="predicted"/>
<dbReference type="Pfam" id="PF13455">
    <property type="entry name" value="MUG113"/>
    <property type="match status" value="1"/>
</dbReference>
<protein>
    <recommendedName>
        <fullName evidence="2">Bacteriophage T5 Orf172 DNA-binding domain-containing protein</fullName>
    </recommendedName>
</protein>
<accession>A0ABM8XU60</accession>
<sequence>MLAPAQYWRIALDIDDVSVPSSVYPLPPCLTSQTRPPAPGDGLLLAAYDRDSQMGMIRWIGLIDPGQGELLCVNWRPVEAQIWVDTVLGRRFWSSKPGFRFADSKVTPYGLVELFLGNFEGMERRTRRGKTTSSPIERAPRSRQQPRRVSVERLVPSEIVGEPTDSTRTGVVYVLQSAYGHKVGRTRNVPARMRAFGVHLPFLYTIPLCAWFDDCVAAESYYHAVFADKRINGEWFDLTDADIERIRSREFAGDSTDAVPLREPSAPLTSPLTTIAIEQHPRGRVHS</sequence>
<name>A0ABM8XU60_9BURK</name>
<dbReference type="InterPro" id="IPR018306">
    <property type="entry name" value="Phage_T5_Orf172_DNA-bd"/>
</dbReference>
<evidence type="ECO:0000256" key="1">
    <source>
        <dbReference type="SAM" id="MobiDB-lite"/>
    </source>
</evidence>
<reference evidence="3 4" key="1">
    <citation type="submission" date="2021-08" db="EMBL/GenBank/DDBJ databases">
        <authorList>
            <person name="Peeters C."/>
        </authorList>
    </citation>
    <scope>NUCLEOTIDE SEQUENCE [LARGE SCALE GENOMIC DNA]</scope>
    <source>
        <strain evidence="3 4">LMG 21510</strain>
    </source>
</reference>
<keyword evidence="4" id="KW-1185">Reference proteome</keyword>